<dbReference type="GO" id="GO:0016020">
    <property type="term" value="C:membrane"/>
    <property type="evidence" value="ECO:0007669"/>
    <property type="project" value="InterPro"/>
</dbReference>
<feature type="transmembrane region" description="Helical" evidence="1">
    <location>
        <begin position="110"/>
        <end position="130"/>
    </location>
</feature>
<keyword evidence="1" id="KW-0812">Transmembrane</keyword>
<comment type="caution">
    <text evidence="3">The sequence shown here is derived from an EMBL/GenBank/DDBJ whole genome shotgun (WGS) entry which is preliminary data.</text>
</comment>
<feature type="transmembrane region" description="Helical" evidence="1">
    <location>
        <begin position="79"/>
        <end position="98"/>
    </location>
</feature>
<dbReference type="EMBL" id="PTQZ01000099">
    <property type="protein sequence ID" value="PQA43363.1"/>
    <property type="molecule type" value="Genomic_DNA"/>
</dbReference>
<feature type="transmembrane region" description="Helical" evidence="1">
    <location>
        <begin position="20"/>
        <end position="37"/>
    </location>
</feature>
<keyword evidence="1" id="KW-0472">Membrane</keyword>
<dbReference type="InterPro" id="IPR037185">
    <property type="entry name" value="EmrE-like"/>
</dbReference>
<dbReference type="SUPFAM" id="SSF103481">
    <property type="entry name" value="Multidrug resistance efflux transporter EmrE"/>
    <property type="match status" value="1"/>
</dbReference>
<dbReference type="OrthoDB" id="8162550at2"/>
<proteinExistence type="predicted"/>
<feature type="domain" description="EamA" evidence="2">
    <location>
        <begin position="18"/>
        <end position="150"/>
    </location>
</feature>
<organism evidence="3 4">
    <name type="scientific">Amnimonas aquatica</name>
    <dbReference type="NCBI Taxonomy" id="2094561"/>
    <lineage>
        <taxon>Bacteria</taxon>
        <taxon>Pseudomonadati</taxon>
        <taxon>Pseudomonadota</taxon>
        <taxon>Gammaproteobacteria</taxon>
        <taxon>Moraxellales</taxon>
        <taxon>Moraxellaceae</taxon>
        <taxon>Amnimonas</taxon>
    </lineage>
</organism>
<dbReference type="InterPro" id="IPR000620">
    <property type="entry name" value="EamA_dom"/>
</dbReference>
<protein>
    <submittedName>
        <fullName evidence="3">EamA/RhaT family transporter</fullName>
    </submittedName>
</protein>
<reference evidence="4" key="1">
    <citation type="submission" date="2018-02" db="EMBL/GenBank/DDBJ databases">
        <title>Genome sequencing of Solimonas sp. HR-BB.</title>
        <authorList>
            <person name="Lee Y."/>
            <person name="Jeon C.O."/>
        </authorList>
    </citation>
    <scope>NUCLEOTIDE SEQUENCE [LARGE SCALE GENOMIC DNA]</scope>
    <source>
        <strain evidence="4">HR-E</strain>
    </source>
</reference>
<sequence>ATLFSANLHGAASPDSLPGDLLFISASILWALFTVMLKRWQVRAFDVTLAVVAMSAIIYLPVYALFLPKHIGMAPAGEIALQAFFQGFLVVCVAMWTYARATELLGAVKVAVMMSTVPVVGTLLSVPLLGEDLGSGAALGVVIVFLGALLGALAKSPAAAPGPR</sequence>
<evidence type="ECO:0000313" key="3">
    <source>
        <dbReference type="EMBL" id="PQA43363.1"/>
    </source>
</evidence>
<keyword evidence="4" id="KW-1185">Reference proteome</keyword>
<dbReference type="RefSeq" id="WP_146089223.1">
    <property type="nucleotide sequence ID" value="NZ_PTQZ01000099.1"/>
</dbReference>
<evidence type="ECO:0000256" key="1">
    <source>
        <dbReference type="SAM" id="Phobius"/>
    </source>
</evidence>
<gene>
    <name evidence="3" type="ORF">C5O18_05325</name>
</gene>
<name>A0A2P6ASN8_9GAMM</name>
<accession>A0A2P6ASN8</accession>
<dbReference type="Pfam" id="PF00892">
    <property type="entry name" value="EamA"/>
    <property type="match status" value="1"/>
</dbReference>
<dbReference type="AlphaFoldDB" id="A0A2P6ASN8"/>
<feature type="transmembrane region" description="Helical" evidence="1">
    <location>
        <begin position="44"/>
        <end position="67"/>
    </location>
</feature>
<keyword evidence="1" id="KW-1133">Transmembrane helix</keyword>
<evidence type="ECO:0000313" key="4">
    <source>
        <dbReference type="Proteomes" id="UP000243900"/>
    </source>
</evidence>
<feature type="non-terminal residue" evidence="3">
    <location>
        <position position="1"/>
    </location>
</feature>
<dbReference type="Proteomes" id="UP000243900">
    <property type="component" value="Unassembled WGS sequence"/>
</dbReference>
<evidence type="ECO:0000259" key="2">
    <source>
        <dbReference type="Pfam" id="PF00892"/>
    </source>
</evidence>
<feature type="transmembrane region" description="Helical" evidence="1">
    <location>
        <begin position="136"/>
        <end position="154"/>
    </location>
</feature>